<dbReference type="GO" id="GO:0033698">
    <property type="term" value="C:Rpd3L complex"/>
    <property type="evidence" value="ECO:0007669"/>
    <property type="project" value="EnsemblFungi"/>
</dbReference>
<dbReference type="KEGG" id="ncs:NCAS_0C00570"/>
<evidence type="ECO:0000313" key="10">
    <source>
        <dbReference type="Proteomes" id="UP000001640"/>
    </source>
</evidence>
<keyword evidence="10" id="KW-1185">Reference proteome</keyword>
<dbReference type="HOGENOM" id="CLU_106811_0_0_1"/>
<dbReference type="OMA" id="THITNNH"/>
<keyword evidence="3" id="KW-0678">Repressor</keyword>
<evidence type="ECO:0000256" key="6">
    <source>
        <dbReference type="ARBA" id="ARBA00023242"/>
    </source>
</evidence>
<dbReference type="GeneID" id="96902633"/>
<dbReference type="InterPro" id="IPR024145">
    <property type="entry name" value="His_deAcase_SAP30/SAP30L"/>
</dbReference>
<feature type="domain" description="Histone deacetylase complex subunit SAP30 Sin3 binding" evidence="8">
    <location>
        <begin position="122"/>
        <end position="156"/>
    </location>
</feature>
<keyword evidence="4" id="KW-0805">Transcription regulation</keyword>
<reference key="2">
    <citation type="submission" date="2011-08" db="EMBL/GenBank/DDBJ databases">
        <title>Genome sequence of Naumovozyma castellii.</title>
        <authorList>
            <person name="Gordon J.L."/>
            <person name="Armisen D."/>
            <person name="Proux-Wera E."/>
            <person name="OhEigeartaigh S.S."/>
            <person name="Byrne K.P."/>
            <person name="Wolfe K.H."/>
        </authorList>
    </citation>
    <scope>NUCLEOTIDE SEQUENCE</scope>
    <source>
        <strain>Type strain:CBS 4309</strain>
    </source>
</reference>
<organism evidence="9 10">
    <name type="scientific">Naumovozyma castellii</name>
    <name type="common">Yeast</name>
    <name type="synonym">Saccharomyces castellii</name>
    <dbReference type="NCBI Taxonomy" id="27288"/>
    <lineage>
        <taxon>Eukaryota</taxon>
        <taxon>Fungi</taxon>
        <taxon>Dikarya</taxon>
        <taxon>Ascomycota</taxon>
        <taxon>Saccharomycotina</taxon>
        <taxon>Saccharomycetes</taxon>
        <taxon>Saccharomycetales</taxon>
        <taxon>Saccharomycetaceae</taxon>
        <taxon>Naumovozyma</taxon>
    </lineage>
</organism>
<evidence type="ECO:0000256" key="1">
    <source>
        <dbReference type="ARBA" id="ARBA00004123"/>
    </source>
</evidence>
<reference evidence="9 10" key="1">
    <citation type="journal article" date="2011" name="Proc. Natl. Acad. Sci. U.S.A.">
        <title>Evolutionary erosion of yeast sex chromosomes by mating-type switching accidents.</title>
        <authorList>
            <person name="Gordon J.L."/>
            <person name="Armisen D."/>
            <person name="Proux-Wera E."/>
            <person name="Oheigeartaigh S.S."/>
            <person name="Byrne K.P."/>
            <person name="Wolfe K.H."/>
        </authorList>
    </citation>
    <scope>NUCLEOTIDE SEQUENCE [LARGE SCALE GENOMIC DNA]</scope>
    <source>
        <strain evidence="10">ATCC 76901 / BCRC 22586 / CBS 4309 / NBRC 1992 / NRRL Y-12630</strain>
    </source>
</reference>
<dbReference type="EMBL" id="HE576754">
    <property type="protein sequence ID" value="CCC69047.1"/>
    <property type="molecule type" value="Genomic_DNA"/>
</dbReference>
<name>G0VC40_NAUCA</name>
<dbReference type="Pfam" id="PF13867">
    <property type="entry name" value="SAP30_Sin3_bdg"/>
    <property type="match status" value="1"/>
</dbReference>
<evidence type="ECO:0000256" key="4">
    <source>
        <dbReference type="ARBA" id="ARBA00023015"/>
    </source>
</evidence>
<dbReference type="OrthoDB" id="510958at2759"/>
<feature type="region of interest" description="Disordered" evidence="7">
    <location>
        <begin position="1"/>
        <end position="40"/>
    </location>
</feature>
<dbReference type="GO" id="GO:0034605">
    <property type="term" value="P:cellular response to heat"/>
    <property type="evidence" value="ECO:0007669"/>
    <property type="project" value="EnsemblFungi"/>
</dbReference>
<evidence type="ECO:0000256" key="7">
    <source>
        <dbReference type="SAM" id="MobiDB-lite"/>
    </source>
</evidence>
<evidence type="ECO:0000256" key="5">
    <source>
        <dbReference type="ARBA" id="ARBA00023163"/>
    </source>
</evidence>
<dbReference type="RefSeq" id="XP_003675416.1">
    <property type="nucleotide sequence ID" value="XM_003675368.1"/>
</dbReference>
<dbReference type="GO" id="GO:0045944">
    <property type="term" value="P:positive regulation of transcription by RNA polymerase II"/>
    <property type="evidence" value="ECO:0007669"/>
    <property type="project" value="EnsemblFungi"/>
</dbReference>
<dbReference type="GO" id="GO:0061186">
    <property type="term" value="P:negative regulation of silent mating-type cassette heterochromatin formation"/>
    <property type="evidence" value="ECO:0007669"/>
    <property type="project" value="EnsemblFungi"/>
</dbReference>
<dbReference type="AlphaFoldDB" id="G0VC40"/>
<evidence type="ECO:0000313" key="9">
    <source>
        <dbReference type="EMBL" id="CCC69047.1"/>
    </source>
</evidence>
<protein>
    <recommendedName>
        <fullName evidence="8">Histone deacetylase complex subunit SAP30 Sin3 binding domain-containing protein</fullName>
    </recommendedName>
</protein>
<feature type="compositionally biased region" description="Polar residues" evidence="7">
    <location>
        <begin position="21"/>
        <end position="40"/>
    </location>
</feature>
<sequence length="168" mass="19370">MARTSNSNSESEARPTGGRGNNAQSSSTSNKANQKQRLTNSQQQYLKDLAQTHITNNHPSLIPKSNPVDFQEYPDEFLRKYKDNFHLDVADNLTLQGYLLGSQLGSKTYSFKRNDNMKYIDARVTKPTLAHEVKKHFTQYNVKESDCIPKFIYKVKNNKKKFKMEFRG</sequence>
<dbReference type="PANTHER" id="PTHR13286:SF6">
    <property type="entry name" value="HISTONE DEACETYLASE COMPLEX SUBUNIT SAP30L-RELATED"/>
    <property type="match status" value="1"/>
</dbReference>
<dbReference type="InterPro" id="IPR038291">
    <property type="entry name" value="SAP30_C_sf"/>
</dbReference>
<dbReference type="PANTHER" id="PTHR13286">
    <property type="entry name" value="SAP30"/>
    <property type="match status" value="1"/>
</dbReference>
<feature type="compositionally biased region" description="Polar residues" evidence="7">
    <location>
        <begin position="1"/>
        <end position="10"/>
    </location>
</feature>
<dbReference type="Proteomes" id="UP000001640">
    <property type="component" value="Chromosome 3"/>
</dbReference>
<keyword evidence="5" id="KW-0804">Transcription</keyword>
<evidence type="ECO:0000256" key="2">
    <source>
        <dbReference type="ARBA" id="ARBA00006283"/>
    </source>
</evidence>
<accession>G0VC40</accession>
<dbReference type="FunCoup" id="G0VC40">
    <property type="interactions" value="156"/>
</dbReference>
<proteinExistence type="inferred from homology"/>
<dbReference type="GO" id="GO:2000219">
    <property type="term" value="P:positive regulation of invasive growth in response to glucose limitation"/>
    <property type="evidence" value="ECO:0007669"/>
    <property type="project" value="EnsemblFungi"/>
</dbReference>
<evidence type="ECO:0000259" key="8">
    <source>
        <dbReference type="Pfam" id="PF13867"/>
    </source>
</evidence>
<dbReference type="InParanoid" id="G0VC40"/>
<gene>
    <name evidence="9" type="primary">NCAS0C00570</name>
    <name evidence="9" type="ordered locus">NCAS_0C00570</name>
</gene>
<dbReference type="GO" id="GO:0061188">
    <property type="term" value="P:negative regulation of rDNA heterochromatin formation"/>
    <property type="evidence" value="ECO:0007669"/>
    <property type="project" value="EnsemblFungi"/>
</dbReference>
<keyword evidence="6" id="KW-0539">Nucleus</keyword>
<comment type="subcellular location">
    <subcellularLocation>
        <location evidence="1">Nucleus</location>
    </subcellularLocation>
</comment>
<evidence type="ECO:0000256" key="3">
    <source>
        <dbReference type="ARBA" id="ARBA00022491"/>
    </source>
</evidence>
<dbReference type="eggNOG" id="ENOG502RZ9X">
    <property type="taxonomic scope" value="Eukaryota"/>
</dbReference>
<dbReference type="Gene3D" id="6.10.160.20">
    <property type="match status" value="1"/>
</dbReference>
<dbReference type="InterPro" id="IPR025718">
    <property type="entry name" value="SAP30_Sin3-bd"/>
</dbReference>
<comment type="similarity">
    <text evidence="2">Belongs to the SAP30 family.</text>
</comment>
<dbReference type="GO" id="GO:0003714">
    <property type="term" value="F:transcription corepressor activity"/>
    <property type="evidence" value="ECO:0007669"/>
    <property type="project" value="EnsemblFungi"/>
</dbReference>
<dbReference type="STRING" id="1064592.G0VC40"/>
<dbReference type="GO" id="GO:0016479">
    <property type="term" value="P:negative regulation of transcription by RNA polymerase I"/>
    <property type="evidence" value="ECO:0007669"/>
    <property type="project" value="EnsemblFungi"/>
</dbReference>